<dbReference type="AlphaFoldDB" id="D1C9G3"/>
<protein>
    <submittedName>
        <fullName evidence="1">Uncharacterized protein</fullName>
    </submittedName>
</protein>
<name>D1C9G3_SPHTD</name>
<dbReference type="EMBL" id="CP001824">
    <property type="protein sequence ID" value="ACZ40456.1"/>
    <property type="molecule type" value="Genomic_DNA"/>
</dbReference>
<dbReference type="HOGENOM" id="CLU_2773814_0_0_0"/>
<proteinExistence type="predicted"/>
<dbReference type="Proteomes" id="UP000002027">
    <property type="component" value="Chromosome 2"/>
</dbReference>
<keyword evidence="2" id="KW-1185">Reference proteome</keyword>
<reference evidence="2" key="1">
    <citation type="submission" date="2009-11" db="EMBL/GenBank/DDBJ databases">
        <title>The complete chromosome 2 of Sphaerobacter thermophilus DSM 20745.</title>
        <authorList>
            <person name="Lucas S."/>
            <person name="Copeland A."/>
            <person name="Lapidus A."/>
            <person name="Glavina del Rio T."/>
            <person name="Dalin E."/>
            <person name="Tice H."/>
            <person name="Bruce D."/>
            <person name="Goodwin L."/>
            <person name="Pitluck S."/>
            <person name="Kyrpides N."/>
            <person name="Mavromatis K."/>
            <person name="Ivanova N."/>
            <person name="Mikhailova N."/>
            <person name="LaButti K.M."/>
            <person name="Clum A."/>
            <person name="Sun H.I."/>
            <person name="Brettin T."/>
            <person name="Detter J.C."/>
            <person name="Han C."/>
            <person name="Larimer F."/>
            <person name="Land M."/>
            <person name="Hauser L."/>
            <person name="Markowitz V."/>
            <person name="Cheng J.F."/>
            <person name="Hugenholtz P."/>
            <person name="Woyke T."/>
            <person name="Wu D."/>
            <person name="Steenblock K."/>
            <person name="Schneider S."/>
            <person name="Pukall R."/>
            <person name="Goeker M."/>
            <person name="Klenk H.P."/>
            <person name="Eisen J.A."/>
        </authorList>
    </citation>
    <scope>NUCLEOTIDE SEQUENCE [LARGE SCALE GENOMIC DNA]</scope>
    <source>
        <strain evidence="2">ATCC 49802 / DSM 20745 / S 6022</strain>
    </source>
</reference>
<reference evidence="1 2" key="2">
    <citation type="journal article" date="2010" name="Stand. Genomic Sci.">
        <title>Complete genome sequence of Desulfohalobium retbaense type strain (HR(100)).</title>
        <authorList>
            <person name="Spring S."/>
            <person name="Nolan M."/>
            <person name="Lapidus A."/>
            <person name="Glavina Del Rio T."/>
            <person name="Copeland A."/>
            <person name="Tice H."/>
            <person name="Cheng J.F."/>
            <person name="Lucas S."/>
            <person name="Land M."/>
            <person name="Chen F."/>
            <person name="Bruce D."/>
            <person name="Goodwin L."/>
            <person name="Pitluck S."/>
            <person name="Ivanova N."/>
            <person name="Mavromatis K."/>
            <person name="Mikhailova N."/>
            <person name="Pati A."/>
            <person name="Chen A."/>
            <person name="Palaniappan K."/>
            <person name="Hauser L."/>
            <person name="Chang Y.J."/>
            <person name="Jeffries C.D."/>
            <person name="Munk C."/>
            <person name="Kiss H."/>
            <person name="Chain P."/>
            <person name="Han C."/>
            <person name="Brettin T."/>
            <person name="Detter J.C."/>
            <person name="Schuler E."/>
            <person name="Goker M."/>
            <person name="Rohde M."/>
            <person name="Bristow J."/>
            <person name="Eisen J.A."/>
            <person name="Markowitz V."/>
            <person name="Hugenholtz P."/>
            <person name="Kyrpides N.C."/>
            <person name="Klenk H.P."/>
        </authorList>
    </citation>
    <scope>NUCLEOTIDE SEQUENCE [LARGE SCALE GENOMIC DNA]</scope>
    <source>
        <strain evidence="2">ATCC 49802 / DSM 20745 / S 6022</strain>
    </source>
</reference>
<dbReference type="KEGG" id="sti:Sthe_3055"/>
<dbReference type="STRING" id="479434.Sthe_3055"/>
<gene>
    <name evidence="1" type="ordered locus">Sthe_3055</name>
</gene>
<organism evidence="1 2">
    <name type="scientific">Sphaerobacter thermophilus (strain ATCC 49802 / DSM 20745 / KCCM 41009 / NCIMB 13125 / S 6022)</name>
    <dbReference type="NCBI Taxonomy" id="479434"/>
    <lineage>
        <taxon>Bacteria</taxon>
        <taxon>Pseudomonadati</taxon>
        <taxon>Thermomicrobiota</taxon>
        <taxon>Thermomicrobia</taxon>
        <taxon>Sphaerobacterales</taxon>
        <taxon>Sphaerobacterineae</taxon>
        <taxon>Sphaerobacteraceae</taxon>
        <taxon>Sphaerobacter</taxon>
    </lineage>
</organism>
<dbReference type="RefSeq" id="WP_012873491.1">
    <property type="nucleotide sequence ID" value="NC_013524.1"/>
</dbReference>
<dbReference type="InParanoid" id="D1C9G3"/>
<sequence length="69" mass="7460">MSRQWEFCALTSHAAIVDDEHDEPHTAAGPFLYEPAAPGVAPPAGSLPVARRHWRAARAVRVGTNESAR</sequence>
<evidence type="ECO:0000313" key="1">
    <source>
        <dbReference type="EMBL" id="ACZ40456.1"/>
    </source>
</evidence>
<accession>D1C9G3</accession>
<evidence type="ECO:0000313" key="2">
    <source>
        <dbReference type="Proteomes" id="UP000002027"/>
    </source>
</evidence>